<evidence type="ECO:0000259" key="1">
    <source>
        <dbReference type="Pfam" id="PF18843"/>
    </source>
</evidence>
<name>A0ABR8Y458_9BACT</name>
<gene>
    <name evidence="2" type="ORF">H9625_00460</name>
</gene>
<sequence>MTFDYNKTQKQRMVITLENGVTVEGMYLDLRITPETIPAGKIWYQIRHCDNDWIEPATLKKGCVMVNFMGTFVSAPIKGLEEWGDEVEIEGYKFVES</sequence>
<proteinExistence type="predicted"/>
<keyword evidence="3" id="KW-1185">Reference proteome</keyword>
<dbReference type="Pfam" id="PF18843">
    <property type="entry name" value="LPD28"/>
    <property type="match status" value="1"/>
</dbReference>
<evidence type="ECO:0000313" key="3">
    <source>
        <dbReference type="Proteomes" id="UP000620874"/>
    </source>
</evidence>
<dbReference type="Proteomes" id="UP000620874">
    <property type="component" value="Unassembled WGS sequence"/>
</dbReference>
<organism evidence="2 3">
    <name type="scientific">Phocaeicola intestinalis</name>
    <dbReference type="NCBI Taxonomy" id="2762212"/>
    <lineage>
        <taxon>Bacteria</taxon>
        <taxon>Pseudomonadati</taxon>
        <taxon>Bacteroidota</taxon>
        <taxon>Bacteroidia</taxon>
        <taxon>Bacteroidales</taxon>
        <taxon>Bacteroidaceae</taxon>
        <taxon>Phocaeicola</taxon>
    </lineage>
</organism>
<reference evidence="2 3" key="1">
    <citation type="submission" date="2020-08" db="EMBL/GenBank/DDBJ databases">
        <title>A Genomic Blueprint of the Chicken Gut Microbiome.</title>
        <authorList>
            <person name="Gilroy R."/>
            <person name="Ravi A."/>
            <person name="Getino M."/>
            <person name="Pursley I."/>
            <person name="Horton D.L."/>
            <person name="Alikhan N.-F."/>
            <person name="Baker D."/>
            <person name="Gharbi K."/>
            <person name="Hall N."/>
            <person name="Watson M."/>
            <person name="Adriaenssens E.M."/>
            <person name="Foster-Nyarko E."/>
            <person name="Jarju S."/>
            <person name="Secka A."/>
            <person name="Antonio M."/>
            <person name="Oren A."/>
            <person name="Chaudhuri R."/>
            <person name="La Ragione R.M."/>
            <person name="Hildebrand F."/>
            <person name="Pallen M.J."/>
        </authorList>
    </citation>
    <scope>NUCLEOTIDE SEQUENCE [LARGE SCALE GENOMIC DNA]</scope>
    <source>
        <strain evidence="2 3">Sa1CVN1</strain>
    </source>
</reference>
<comment type="caution">
    <text evidence="2">The sequence shown here is derived from an EMBL/GenBank/DDBJ whole genome shotgun (WGS) entry which is preliminary data.</text>
</comment>
<dbReference type="RefSeq" id="WP_191762711.1">
    <property type="nucleotide sequence ID" value="NZ_JACSPP010000001.1"/>
</dbReference>
<feature type="domain" description="Large polyvalent protein associated" evidence="1">
    <location>
        <begin position="23"/>
        <end position="78"/>
    </location>
</feature>
<dbReference type="EMBL" id="JACSPP010000001">
    <property type="protein sequence ID" value="MBD8038936.1"/>
    <property type="molecule type" value="Genomic_DNA"/>
</dbReference>
<evidence type="ECO:0000313" key="2">
    <source>
        <dbReference type="EMBL" id="MBD8038936.1"/>
    </source>
</evidence>
<dbReference type="InterPro" id="IPR040809">
    <property type="entry name" value="LPD28"/>
</dbReference>
<protein>
    <recommendedName>
        <fullName evidence="1">Large polyvalent protein associated domain-containing protein</fullName>
    </recommendedName>
</protein>
<accession>A0ABR8Y458</accession>